<dbReference type="RefSeq" id="WP_100424988.1">
    <property type="nucleotide sequence ID" value="NZ_JAXFBG010000059.1"/>
</dbReference>
<dbReference type="PROSITE" id="PS51257">
    <property type="entry name" value="PROKAR_LIPOPROTEIN"/>
    <property type="match status" value="1"/>
</dbReference>
<proteinExistence type="predicted"/>
<protein>
    <recommendedName>
        <fullName evidence="3">Lipoprotein</fullName>
    </recommendedName>
</protein>
<dbReference type="Proteomes" id="UP000231134">
    <property type="component" value="Unassembled WGS sequence"/>
</dbReference>
<keyword evidence="2" id="KW-1185">Reference proteome</keyword>
<comment type="caution">
    <text evidence="1">The sequence shown here is derived from an EMBL/GenBank/DDBJ whole genome shotgun (WGS) entry which is preliminary data.</text>
</comment>
<sequence length="386" mass="42444">MKWLLFALLIFLGACSSKDKSSENLTPKKALGWTSAGLSVDASDAAAIGTGIESVTSVGEYLFARNDRVLDGERRYQLFIGKVGSLLWKELELPGGDVPNVLFADSGMLFVGTYWSHGGAHLWKFNPQTETWTEFLLPEVSKAYPISDTAYGIDGIAKFQGRLVLSLSHGKMGERNPIYFEQPDGSWKIFNEGFPAEESFMRAVEWNGSLFAMTYGNGIVRFDTSCTKWKALSAPQLVCENGTWNASSTLARDAVQNENGLLVGYANLEGFFGLSEAETWTPKVDCSLLLQNEDVQLLSRSPASVYRILPFQNRFIALGEGSAIYSPKENRWNALPPIPGVAEILDGVLVKDTLYVAAFQKGVMKLPTSSLDSLLQNQTVLSEVFE</sequence>
<accession>A0A2M9A5H1</accession>
<name>A0A2M9A5H1_9BACT</name>
<evidence type="ECO:0008006" key="3">
    <source>
        <dbReference type="Google" id="ProtNLM"/>
    </source>
</evidence>
<reference evidence="1 2" key="1">
    <citation type="submission" date="2017-11" db="EMBL/GenBank/DDBJ databases">
        <title>Animal gut microbial communities from fecal samples from Wisconsin, USA.</title>
        <authorList>
            <person name="Neumann A."/>
        </authorList>
    </citation>
    <scope>NUCLEOTIDE SEQUENCE [LARGE SCALE GENOMIC DNA]</scope>
    <source>
        <strain evidence="1 2">UWS3</strain>
    </source>
</reference>
<dbReference type="InterPro" id="IPR011043">
    <property type="entry name" value="Gal_Oxase/kelch_b-propeller"/>
</dbReference>
<dbReference type="AlphaFoldDB" id="A0A2M9A5H1"/>
<organism evidence="1 2">
    <name type="scientific">Hallerella succinigenes</name>
    <dbReference type="NCBI Taxonomy" id="1896222"/>
    <lineage>
        <taxon>Bacteria</taxon>
        <taxon>Pseudomonadati</taxon>
        <taxon>Fibrobacterota</taxon>
        <taxon>Fibrobacteria</taxon>
        <taxon>Fibrobacterales</taxon>
        <taxon>Fibrobacteraceae</taxon>
        <taxon>Hallerella</taxon>
    </lineage>
</organism>
<evidence type="ECO:0000313" key="1">
    <source>
        <dbReference type="EMBL" id="PJJ40965.1"/>
    </source>
</evidence>
<dbReference type="SUPFAM" id="SSF50965">
    <property type="entry name" value="Galactose oxidase, central domain"/>
    <property type="match status" value="1"/>
</dbReference>
<dbReference type="EMBL" id="PGEX01000001">
    <property type="protein sequence ID" value="PJJ40965.1"/>
    <property type="molecule type" value="Genomic_DNA"/>
</dbReference>
<evidence type="ECO:0000313" key="2">
    <source>
        <dbReference type="Proteomes" id="UP000231134"/>
    </source>
</evidence>
<gene>
    <name evidence="1" type="ORF">BGX16_0917</name>
</gene>